<feature type="compositionally biased region" description="Polar residues" evidence="1">
    <location>
        <begin position="63"/>
        <end position="76"/>
    </location>
</feature>
<organism evidence="2 3">
    <name type="scientific">Coniochaeta ligniaria NRRL 30616</name>
    <dbReference type="NCBI Taxonomy" id="1408157"/>
    <lineage>
        <taxon>Eukaryota</taxon>
        <taxon>Fungi</taxon>
        <taxon>Dikarya</taxon>
        <taxon>Ascomycota</taxon>
        <taxon>Pezizomycotina</taxon>
        <taxon>Sordariomycetes</taxon>
        <taxon>Sordariomycetidae</taxon>
        <taxon>Coniochaetales</taxon>
        <taxon>Coniochaetaceae</taxon>
        <taxon>Coniochaeta</taxon>
    </lineage>
</organism>
<proteinExistence type="predicted"/>
<dbReference type="Proteomes" id="UP000182658">
    <property type="component" value="Unassembled WGS sequence"/>
</dbReference>
<gene>
    <name evidence="2" type="ORF">CONLIGDRAFT_639333</name>
</gene>
<keyword evidence="3" id="KW-1185">Reference proteome</keyword>
<dbReference type="AlphaFoldDB" id="A0A1J7JZZ1"/>
<sequence>MAVPMDVFDAGEIRAFIDPFTERELFNEFIDLDRLVRDYDPSVTDVSMTSESASESPSERTRPTTTENSEVTSNAPSYDLDQDDMMQETGASSRDHPSAGDQQSGLDSSSLLIPVLRDEHKKRTVVDRPPTLPPSGGLVDEVLAPTIHLRASRLIAPRPDAHPITSWRDGSHPRPEVSQERAPRSRTLVDPKKTADVRAKGSCLHCSISKVRCDVADLCARCRTWDPDNHHRVCVRTSIGDILRSGRSSILDGGRWTPERSQLASSLDGRSRLGGPTFITVYFSSSDRQGLTIPVTEHADGHLRILHDCQPTNQVKILKWAENDLGNPVSGNFQSSIEAFLYLYSQRDCVEKVGSIATLTWIVLVVRMSSLWRLISASELCYCYALDGQQCKMPLPSSIATELKHFAQREMSSAEEKAIDEISNLIPIAFSNNNSDAPAIWAALWSVISIYRSALQKVASHVVAFKDDFGEVTRRLLDALIVAFCDHYRTRKVLETLDSAFQPSFLGWDDVRAAYDQARQKRHCFYEEVRAYECHGDELIVAHAVKNEEKPRKKRKQTEFVPLQMRAWGSWEA</sequence>
<evidence type="ECO:0000256" key="1">
    <source>
        <dbReference type="SAM" id="MobiDB-lite"/>
    </source>
</evidence>
<feature type="compositionally biased region" description="Low complexity" evidence="1">
    <location>
        <begin position="47"/>
        <end position="56"/>
    </location>
</feature>
<protein>
    <submittedName>
        <fullName evidence="2">Uncharacterized protein</fullName>
    </submittedName>
</protein>
<dbReference type="EMBL" id="KV875093">
    <property type="protein sequence ID" value="OIW35012.1"/>
    <property type="molecule type" value="Genomic_DNA"/>
</dbReference>
<accession>A0A1J7JZZ1</accession>
<feature type="compositionally biased region" description="Low complexity" evidence="1">
    <location>
        <begin position="100"/>
        <end position="109"/>
    </location>
</feature>
<dbReference type="OrthoDB" id="5426982at2759"/>
<name>A0A1J7JZZ1_9PEZI</name>
<feature type="compositionally biased region" description="Basic and acidic residues" evidence="1">
    <location>
        <begin position="169"/>
        <end position="193"/>
    </location>
</feature>
<dbReference type="InParanoid" id="A0A1J7JZZ1"/>
<feature type="region of interest" description="Disordered" evidence="1">
    <location>
        <begin position="43"/>
        <end position="109"/>
    </location>
</feature>
<evidence type="ECO:0000313" key="2">
    <source>
        <dbReference type="EMBL" id="OIW35012.1"/>
    </source>
</evidence>
<reference evidence="2 3" key="1">
    <citation type="submission" date="2016-10" db="EMBL/GenBank/DDBJ databases">
        <title>Draft genome sequence of Coniochaeta ligniaria NRRL30616, a lignocellulolytic fungus for bioabatement of inhibitors in plant biomass hydrolysates.</title>
        <authorList>
            <consortium name="DOE Joint Genome Institute"/>
            <person name="Jimenez D.J."/>
            <person name="Hector R.E."/>
            <person name="Riley R."/>
            <person name="Sun H."/>
            <person name="Grigoriev I.V."/>
            <person name="Van Elsas J.D."/>
            <person name="Nichols N.N."/>
        </authorList>
    </citation>
    <scope>NUCLEOTIDE SEQUENCE [LARGE SCALE GENOMIC DNA]</scope>
    <source>
        <strain evidence="2 3">NRRL 30616</strain>
    </source>
</reference>
<evidence type="ECO:0000313" key="3">
    <source>
        <dbReference type="Proteomes" id="UP000182658"/>
    </source>
</evidence>
<feature type="region of interest" description="Disordered" evidence="1">
    <location>
        <begin position="160"/>
        <end position="193"/>
    </location>
</feature>